<dbReference type="RefSeq" id="WP_377393331.1">
    <property type="nucleotide sequence ID" value="NZ_JBHUIX010000019.1"/>
</dbReference>
<keyword evidence="3" id="KW-0233">DNA recombination</keyword>
<protein>
    <submittedName>
        <fullName evidence="7">Tyrosine-type recombinase/integrase</fullName>
    </submittedName>
</protein>
<evidence type="ECO:0000256" key="2">
    <source>
        <dbReference type="ARBA" id="ARBA00023125"/>
    </source>
</evidence>
<evidence type="ECO:0000256" key="1">
    <source>
        <dbReference type="ARBA" id="ARBA00022908"/>
    </source>
</evidence>
<gene>
    <name evidence="7" type="ORF">ACFSM0_17070</name>
</gene>
<keyword evidence="1" id="KW-0229">DNA integration</keyword>
<evidence type="ECO:0000256" key="3">
    <source>
        <dbReference type="ARBA" id="ARBA00023172"/>
    </source>
</evidence>
<evidence type="ECO:0000259" key="6">
    <source>
        <dbReference type="PROSITE" id="PS51900"/>
    </source>
</evidence>
<dbReference type="InterPro" id="IPR013762">
    <property type="entry name" value="Integrase-like_cat_sf"/>
</dbReference>
<name>A0ABW5AC35_9RHOB</name>
<feature type="domain" description="Tyr recombinase" evidence="5">
    <location>
        <begin position="160"/>
        <end position="339"/>
    </location>
</feature>
<comment type="caution">
    <text evidence="7">The sequence shown here is derived from an EMBL/GenBank/DDBJ whole genome shotgun (WGS) entry which is preliminary data.</text>
</comment>
<dbReference type="EMBL" id="JBHUIX010000019">
    <property type="protein sequence ID" value="MFD2175808.1"/>
    <property type="molecule type" value="Genomic_DNA"/>
</dbReference>
<sequence length="359" mass="41046">MPFRPKNTRYWHYDFQIRGCRFHGSCETENYEEAKAVEAAARVEARKRLSTKKPAPSVFTLSQALGTYYNDVAAHQPSARTARSQATALLRGLDPQLTLPKLTAAEIQRYVSFRRTKCANATVNRELQLLGRAMRHMARIHHAEIPAIDLAAMQIEEAEERVRELTRDEQQRLFEKLRPDLHPLVSMALATGLRLSELCNMQWSAVDFGTASIRVVQKGGRHRNFPVNSELRDFLKDLPRADSLPHARFVLTYLNHRKKSLPRHRITQGGGIMELFRDAAIAAEIEDFRFHDLRHTFATRLLRQTGNLKLVSRLLGHSDITTTMRYAHVLNADMRAALEDYAVEMVPAAQRKMRGQKTA</sequence>
<evidence type="ECO:0000313" key="8">
    <source>
        <dbReference type="Proteomes" id="UP001597413"/>
    </source>
</evidence>
<evidence type="ECO:0000259" key="5">
    <source>
        <dbReference type="PROSITE" id="PS51898"/>
    </source>
</evidence>
<dbReference type="InterPro" id="IPR044068">
    <property type="entry name" value="CB"/>
</dbReference>
<feature type="domain" description="Core-binding (CB)" evidence="6">
    <location>
        <begin position="56"/>
        <end position="138"/>
    </location>
</feature>
<dbReference type="InterPro" id="IPR050090">
    <property type="entry name" value="Tyrosine_recombinase_XerCD"/>
</dbReference>
<dbReference type="CDD" id="cd00796">
    <property type="entry name" value="INT_Rci_Hp1_C"/>
    <property type="match status" value="1"/>
</dbReference>
<dbReference type="SUPFAM" id="SSF56349">
    <property type="entry name" value="DNA breaking-rejoining enzymes"/>
    <property type="match status" value="1"/>
</dbReference>
<evidence type="ECO:0000256" key="4">
    <source>
        <dbReference type="PROSITE-ProRule" id="PRU01248"/>
    </source>
</evidence>
<evidence type="ECO:0000313" key="7">
    <source>
        <dbReference type="EMBL" id="MFD2175808.1"/>
    </source>
</evidence>
<dbReference type="InterPro" id="IPR002104">
    <property type="entry name" value="Integrase_catalytic"/>
</dbReference>
<dbReference type="Gene3D" id="1.10.443.10">
    <property type="entry name" value="Intergrase catalytic core"/>
    <property type="match status" value="1"/>
</dbReference>
<keyword evidence="2 4" id="KW-0238">DNA-binding</keyword>
<dbReference type="PROSITE" id="PS51900">
    <property type="entry name" value="CB"/>
    <property type="match status" value="1"/>
</dbReference>
<keyword evidence="8" id="KW-1185">Reference proteome</keyword>
<accession>A0ABW5AC35</accession>
<dbReference type="InterPro" id="IPR011010">
    <property type="entry name" value="DNA_brk_join_enz"/>
</dbReference>
<dbReference type="Pfam" id="PF00589">
    <property type="entry name" value="Phage_integrase"/>
    <property type="match status" value="1"/>
</dbReference>
<reference evidence="8" key="1">
    <citation type="journal article" date="2019" name="Int. J. Syst. Evol. Microbiol.">
        <title>The Global Catalogue of Microorganisms (GCM) 10K type strain sequencing project: providing services to taxonomists for standard genome sequencing and annotation.</title>
        <authorList>
            <consortium name="The Broad Institute Genomics Platform"/>
            <consortium name="The Broad Institute Genome Sequencing Center for Infectious Disease"/>
            <person name="Wu L."/>
            <person name="Ma J."/>
        </authorList>
    </citation>
    <scope>NUCLEOTIDE SEQUENCE [LARGE SCALE GENOMIC DNA]</scope>
    <source>
        <strain evidence="8">CCUG 55131</strain>
    </source>
</reference>
<dbReference type="PROSITE" id="PS51898">
    <property type="entry name" value="TYR_RECOMBINASE"/>
    <property type="match status" value="1"/>
</dbReference>
<organism evidence="7 8">
    <name type="scientific">Rhodobacter lacus</name>
    <dbReference type="NCBI Taxonomy" id="1641972"/>
    <lineage>
        <taxon>Bacteria</taxon>
        <taxon>Pseudomonadati</taxon>
        <taxon>Pseudomonadota</taxon>
        <taxon>Alphaproteobacteria</taxon>
        <taxon>Rhodobacterales</taxon>
        <taxon>Rhodobacter group</taxon>
        <taxon>Rhodobacter</taxon>
    </lineage>
</organism>
<proteinExistence type="predicted"/>
<dbReference type="PANTHER" id="PTHR30349">
    <property type="entry name" value="PHAGE INTEGRASE-RELATED"/>
    <property type="match status" value="1"/>
</dbReference>
<dbReference type="PANTHER" id="PTHR30349:SF64">
    <property type="entry name" value="PROPHAGE INTEGRASE INTD-RELATED"/>
    <property type="match status" value="1"/>
</dbReference>
<dbReference type="Proteomes" id="UP001597413">
    <property type="component" value="Unassembled WGS sequence"/>
</dbReference>